<sequence length="282" mass="30773">MSRQHQSDYDEETTARCERALVTLLGDIGPWSGRVYLAGGLAPRYIVGSLPEGARPHVGTTDVDLVIGLAVEDESDEAYRTLENNLKKAGFRAQNSFRWSKDVQGATIIVEFLCETDQVEAGRIFRPKQGTGSGLGAFNVRGAQLATGDYIVREIEADRLDDGGRSRVSVRVANILAYTVLKILAFQDRHENKDSYDLVYCLLNFGDGPKDAGHAAAQSPIHADAQVRDALRMLAERFSSVDNDGPHAYAAFLAEDGDADEAARLRQEAVTVVRTFLTAANL</sequence>
<dbReference type="RefSeq" id="WP_083043874.1">
    <property type="nucleotide sequence ID" value="NZ_MVHP01000050.1"/>
</dbReference>
<dbReference type="EMBL" id="MVHP01000050">
    <property type="protein sequence ID" value="ORA58944.1"/>
    <property type="molecule type" value="Genomic_DNA"/>
</dbReference>
<organism evidence="1 2">
    <name type="scientific">Mycolicibacterium elephantis</name>
    <dbReference type="NCBI Taxonomy" id="81858"/>
    <lineage>
        <taxon>Bacteria</taxon>
        <taxon>Bacillati</taxon>
        <taxon>Actinomycetota</taxon>
        <taxon>Actinomycetes</taxon>
        <taxon>Mycobacteriales</taxon>
        <taxon>Mycobacteriaceae</taxon>
        <taxon>Mycolicibacterium</taxon>
    </lineage>
</organism>
<evidence type="ECO:0000313" key="2">
    <source>
        <dbReference type="Proteomes" id="UP000192772"/>
    </source>
</evidence>
<reference evidence="1 2" key="1">
    <citation type="submission" date="2017-02" db="EMBL/GenBank/DDBJ databases">
        <title>The new phylogeny of genus Mycobacterium.</title>
        <authorList>
            <person name="Tortoli E."/>
            <person name="Trovato A."/>
            <person name="Cirillo D.M."/>
        </authorList>
    </citation>
    <scope>NUCLEOTIDE SEQUENCE [LARGE SCALE GENOMIC DNA]</scope>
    <source>
        <strain evidence="1 2">FI-09383</strain>
    </source>
</reference>
<name>A0A1X0CFP8_9MYCO</name>
<proteinExistence type="predicted"/>
<evidence type="ECO:0000313" key="1">
    <source>
        <dbReference type="EMBL" id="ORA58944.1"/>
    </source>
</evidence>
<protein>
    <submittedName>
        <fullName evidence="1">Uncharacterized protein</fullName>
    </submittedName>
</protein>
<dbReference type="OrthoDB" id="7585025at2"/>
<comment type="caution">
    <text evidence="1">The sequence shown here is derived from an EMBL/GenBank/DDBJ whole genome shotgun (WGS) entry which is preliminary data.</text>
</comment>
<accession>A0A1X0CFP8</accession>
<dbReference type="STRING" id="81858.BST23_25075"/>
<dbReference type="Proteomes" id="UP000192772">
    <property type="component" value="Unassembled WGS sequence"/>
</dbReference>
<dbReference type="AlphaFoldDB" id="A0A1X0CFP8"/>
<gene>
    <name evidence="1" type="ORF">BST23_25075</name>
</gene>